<keyword evidence="7" id="KW-0967">Endosome</keyword>
<dbReference type="InterPro" id="IPR027458">
    <property type="entry name" value="STE2_TM1-TM2_sf"/>
</dbReference>
<feature type="transmembrane region" description="Helical" evidence="15">
    <location>
        <begin position="41"/>
        <end position="62"/>
    </location>
</feature>
<dbReference type="GO" id="GO:0043162">
    <property type="term" value="P:ubiquitin-dependent protein catabolic process via the multivesicular body sorting pathway"/>
    <property type="evidence" value="ECO:0007669"/>
    <property type="project" value="UniProtKB-ARBA"/>
</dbReference>
<evidence type="ECO:0000259" key="17">
    <source>
        <dbReference type="PROSITE" id="PS51322"/>
    </source>
</evidence>
<comment type="subcellular location">
    <subcellularLocation>
        <location evidence="1">Endosome</location>
    </subcellularLocation>
</comment>
<evidence type="ECO:0000256" key="14">
    <source>
        <dbReference type="SAM" id="MobiDB-lite"/>
    </source>
</evidence>
<evidence type="ECO:0000256" key="15">
    <source>
        <dbReference type="SAM" id="Phobius"/>
    </source>
</evidence>
<evidence type="ECO:0000256" key="10">
    <source>
        <dbReference type="ARBA" id="ARBA00074082"/>
    </source>
</evidence>
<dbReference type="SUPFAM" id="SSF50978">
    <property type="entry name" value="WD40 repeat-like"/>
    <property type="match status" value="1"/>
</dbReference>
<dbReference type="PROSITE" id="PS51312">
    <property type="entry name" value="SB"/>
    <property type="match status" value="1"/>
</dbReference>
<dbReference type="InterPro" id="IPR037202">
    <property type="entry name" value="ESCRT_assembly_dom"/>
</dbReference>
<dbReference type="PRINTS" id="PR00250">
    <property type="entry name" value="GPCRSTE2"/>
</dbReference>
<dbReference type="Pfam" id="PF02116">
    <property type="entry name" value="STE2"/>
    <property type="match status" value="1"/>
</dbReference>
<dbReference type="CDD" id="cd14939">
    <property type="entry name" value="7tmD_STE2"/>
    <property type="match status" value="1"/>
</dbReference>
<feature type="transmembrane region" description="Helical" evidence="15">
    <location>
        <begin position="150"/>
        <end position="178"/>
    </location>
</feature>
<gene>
    <name evidence="18" type="ORF">GY632_4359</name>
</gene>
<evidence type="ECO:0000313" key="19">
    <source>
        <dbReference type="Proteomes" id="UP000749309"/>
    </source>
</evidence>
<evidence type="ECO:0000256" key="4">
    <source>
        <dbReference type="ARBA" id="ARBA00022448"/>
    </source>
</evidence>
<evidence type="ECO:0000256" key="9">
    <source>
        <dbReference type="ARBA" id="ARBA00023054"/>
    </source>
</evidence>
<dbReference type="Pfam" id="PF09454">
    <property type="entry name" value="Vps23_core"/>
    <property type="match status" value="1"/>
</dbReference>
<evidence type="ECO:0000313" key="18">
    <source>
        <dbReference type="EMBL" id="KAF3893100.1"/>
    </source>
</evidence>
<proteinExistence type="inferred from homology"/>
<keyword evidence="6" id="KW-0677">Repeat</keyword>
<feature type="transmembrane region" description="Helical" evidence="15">
    <location>
        <begin position="69"/>
        <end position="94"/>
    </location>
</feature>
<dbReference type="SMART" id="SM00320">
    <property type="entry name" value="WD40"/>
    <property type="match status" value="5"/>
</dbReference>
<comment type="similarity">
    <text evidence="2">Belongs to the WD repeat rae1 family.</text>
</comment>
<dbReference type="InterPro" id="IPR001680">
    <property type="entry name" value="WD40_rpt"/>
</dbReference>
<feature type="compositionally biased region" description="Polar residues" evidence="14">
    <location>
        <begin position="1001"/>
        <end position="1011"/>
    </location>
</feature>
<feature type="repeat" description="WD" evidence="12">
    <location>
        <begin position="394"/>
        <end position="428"/>
    </location>
</feature>
<feature type="compositionally biased region" description="Basic and acidic residues" evidence="14">
    <location>
        <begin position="950"/>
        <end position="962"/>
    </location>
</feature>
<evidence type="ECO:0000256" key="2">
    <source>
        <dbReference type="ARBA" id="ARBA00007830"/>
    </source>
</evidence>
<comment type="caution">
    <text evidence="18">The sequence shown here is derived from an EMBL/GenBank/DDBJ whole genome shotgun (WGS) entry which is preliminary data.</text>
</comment>
<feature type="domain" description="SB" evidence="16">
    <location>
        <begin position="1256"/>
        <end position="1322"/>
    </location>
</feature>
<keyword evidence="5 12" id="KW-0853">WD repeat</keyword>
<keyword evidence="8 13" id="KW-0653">Protein transport</keyword>
<keyword evidence="15" id="KW-0812">Transmembrane</keyword>
<dbReference type="Pfam" id="PF00400">
    <property type="entry name" value="WD40"/>
    <property type="match status" value="3"/>
</dbReference>
<evidence type="ECO:0000256" key="6">
    <source>
        <dbReference type="ARBA" id="ARBA00022737"/>
    </source>
</evidence>
<dbReference type="InterPro" id="IPR008883">
    <property type="entry name" value="UEV_N"/>
</dbReference>
<dbReference type="Pfam" id="PF05743">
    <property type="entry name" value="UEV"/>
    <property type="match status" value="1"/>
</dbReference>
<evidence type="ECO:0000256" key="1">
    <source>
        <dbReference type="ARBA" id="ARBA00004177"/>
    </source>
</evidence>
<dbReference type="PROSITE" id="PS51322">
    <property type="entry name" value="UEV"/>
    <property type="match status" value="1"/>
</dbReference>
<dbReference type="Gene3D" id="6.10.140.820">
    <property type="match status" value="1"/>
</dbReference>
<dbReference type="GO" id="GO:0072666">
    <property type="term" value="P:establishment of protein localization to vacuole"/>
    <property type="evidence" value="ECO:0007669"/>
    <property type="project" value="UniProtKB-ARBA"/>
</dbReference>
<dbReference type="GO" id="GO:0016020">
    <property type="term" value="C:membrane"/>
    <property type="evidence" value="ECO:0007669"/>
    <property type="project" value="InterPro"/>
</dbReference>
<feature type="transmembrane region" description="Helical" evidence="15">
    <location>
        <begin position="233"/>
        <end position="258"/>
    </location>
</feature>
<evidence type="ECO:0000256" key="13">
    <source>
        <dbReference type="PROSITE-ProRule" id="PRU00644"/>
    </source>
</evidence>
<protein>
    <recommendedName>
        <fullName evidence="10">WD40 repeat protein poxJ</fullName>
    </recommendedName>
    <alternativeName>
        <fullName evidence="11">Oxaleimides biosynthesis cluster protein J</fullName>
    </alternativeName>
</protein>
<feature type="compositionally biased region" description="Pro residues" evidence="14">
    <location>
        <begin position="937"/>
        <end position="949"/>
    </location>
</feature>
<feature type="region of interest" description="Disordered" evidence="14">
    <location>
        <begin position="1085"/>
        <end position="1121"/>
    </location>
</feature>
<keyword evidence="4 13" id="KW-0813">Transport</keyword>
<dbReference type="EMBL" id="JAAQVJ010000148">
    <property type="protein sequence ID" value="KAF3893100.1"/>
    <property type="molecule type" value="Genomic_DNA"/>
</dbReference>
<evidence type="ECO:0000256" key="8">
    <source>
        <dbReference type="ARBA" id="ARBA00022927"/>
    </source>
</evidence>
<accession>A0A9P4YE19</accession>
<dbReference type="GO" id="GO:0004932">
    <property type="term" value="F:mating-type factor pheromone receptor activity"/>
    <property type="evidence" value="ECO:0007669"/>
    <property type="project" value="InterPro"/>
</dbReference>
<dbReference type="PANTHER" id="PTHR10971">
    <property type="entry name" value="MRNA EXPORT FACTOR AND BUB3"/>
    <property type="match status" value="1"/>
</dbReference>
<dbReference type="FunFam" id="2.130.10.10:FF:000190">
    <property type="entry name" value="Nuclear pore complex subunit"/>
    <property type="match status" value="1"/>
</dbReference>
<dbReference type="GO" id="GO:0005768">
    <property type="term" value="C:endosome"/>
    <property type="evidence" value="ECO:0007669"/>
    <property type="project" value="UniProtKB-SubCell"/>
</dbReference>
<feature type="transmembrane region" description="Helical" evidence="15">
    <location>
        <begin position="198"/>
        <end position="221"/>
    </location>
</feature>
<feature type="repeat" description="WD" evidence="12">
    <location>
        <begin position="481"/>
        <end position="526"/>
    </location>
</feature>
<evidence type="ECO:0000256" key="12">
    <source>
        <dbReference type="PROSITE-ProRule" id="PRU00221"/>
    </source>
</evidence>
<evidence type="ECO:0000256" key="5">
    <source>
        <dbReference type="ARBA" id="ARBA00022574"/>
    </source>
</evidence>
<dbReference type="InterPro" id="IPR000366">
    <property type="entry name" value="GPCR_STE2"/>
</dbReference>
<dbReference type="GO" id="GO:0006886">
    <property type="term" value="P:intracellular protein transport"/>
    <property type="evidence" value="ECO:0007669"/>
    <property type="project" value="UniProtKB-ARBA"/>
</dbReference>
<keyword evidence="15" id="KW-0472">Membrane</keyword>
<dbReference type="CDD" id="cd11685">
    <property type="entry name" value="UEV_TSG101-like"/>
    <property type="match status" value="1"/>
</dbReference>
<reference evidence="18" key="1">
    <citation type="submission" date="2020-03" db="EMBL/GenBank/DDBJ databases">
        <title>Whole Genome Sequence of Trichophyton interdigitale from India.</title>
        <authorList>
            <person name="Kumar P."/>
        </authorList>
    </citation>
    <scope>NUCLEOTIDE SEQUENCE</scope>
    <source>
        <strain evidence="18">UCMS-IGIB-CI14</strain>
    </source>
</reference>
<dbReference type="InterPro" id="IPR017916">
    <property type="entry name" value="SB_dom"/>
</dbReference>
<evidence type="ECO:0000256" key="3">
    <source>
        <dbReference type="ARBA" id="ARBA00009594"/>
    </source>
</evidence>
<dbReference type="InterPro" id="IPR015943">
    <property type="entry name" value="WD40/YVTN_repeat-like_dom_sf"/>
</dbReference>
<dbReference type="InterPro" id="IPR036322">
    <property type="entry name" value="WD40_repeat_dom_sf"/>
</dbReference>
<dbReference type="Proteomes" id="UP000749309">
    <property type="component" value="Unassembled WGS sequence"/>
</dbReference>
<dbReference type="Gene3D" id="1.10.287.920">
    <property type="entry name" value="Pheromone alpha factor receptor"/>
    <property type="match status" value="1"/>
</dbReference>
<dbReference type="SUPFAM" id="SSF54495">
    <property type="entry name" value="UBC-like"/>
    <property type="match status" value="1"/>
</dbReference>
<keyword evidence="15" id="KW-1133">Transmembrane helix</keyword>
<name>A0A9P4YE19_9EURO</name>
<sequence length="1322" mass="145240">MAPHFDPFQQSVTFLRSDGSSFPISMADLNKFMLYAVRTSIAAASQLGASVVMAVLLALLTVPDKRRSIVFYLNITTLLVNVCRTLSTTIFFTSSWVEIYTYFSGDYSRLTTGAYANSVMGTIATGIMVILIELSLLIQTHVLCSTLRDLYRNILLAWSCLVAAVPIAFRIAFMVANVKAIMTQSSMGKNVWIQSSSNISITVSICYFSLVFLAKLGYAIYTRRLLGMKGFGVMQIIFIMACQTMILPAIVSILQYFIPEFEVNTNILTLLALSLPLTTLWSAAAVRHEHNKNHGSGRHFWGGSSEKSLFDHNKTSGGGFSHPTSTLIGSMSGPEKVKSADHFDRLYPELHDTGNITIERNFSVTSNRCQNMAFNSAPTGVTNQGDVSKDVTLNNQPEDSISELSWSPVANYLAVASWDKVVRIYDISHSPQGEGKALFSLPGPALSCGWSSDGTKVVGAGTDGSARLIDLASNNTQAQQIAQHDAPIRTVRMVPVPGSQSPIAVTGSWDRTVKYWDLRQSTPIGTVACPERIYAMEANGNNLLIATADKHLALVDLNQPTTIARTIQSPLKHQTRAVSWIPNGTVYAVASIEGRCAINYVDESNKSQNFTFRCHRQPKDNDPKNQLVYAVNAVSFHPRYHQVFSTAGADGTFCFWDKDAHHRLKGFTAGGPITSTSFNHDGSIFAYAISYDWSKGYSHNTRDHPTKVVLHPVSDAECKPKQKTNQGYRHHQRRFDDAALKSRRETTMAAVPQKTLEWLYRVLTTNQAYRDPNRTYSDTAQLLAQFPSFSPRTDVYTYENGASALLLHLTGTLPVHFRGALYWFPIAIWVPNTYPDAPPMVYVTPTSEMLVRPGQHVSSDGRIYHHYLAHWAEARDRSTLVDFLLILKEVFAKEPPVISKDAPVRRQPTPSQRSTPPAIPPLPAELVRPSPSVAPSTQPPNPPKLPPKPGGERHQTAAERPAENTVTARIVPPPLPPLPAELQSTTHQRDGPGLEHRGNQFLPQRSSSLRSEVTPVPPQPPPPTHPSQHQTQGSVLGAHDCRPSSVQSPPVGSTPHAPQHLQPYQPPYPRQQFPLQQNNAIIHPSQQQAIHHHHGPLPVPQMEAQPPLAANSSPKKQETQDLLTSPFDLELPAQLPSSSPPPIPPNPEKDVLLQTLSRTLTQTIHANIEQANSRIEPLNSQSKALHDAISTLRSEIAAVNAFHANIQSNTQILQQSLRRADGVIADAKSRISSSSASSSKHPAGLPAIDEVLVPPTVVGKQIYDLVTDERGIQRAIYALQSALVRGRVGVDVWAKSTRNLAREAFLKKALIRKAANGMGLTV</sequence>
<dbReference type="Gene3D" id="2.130.10.10">
    <property type="entry name" value="YVTN repeat-like/Quinoprotein amine dehydrogenase"/>
    <property type="match status" value="1"/>
</dbReference>
<evidence type="ECO:0000259" key="16">
    <source>
        <dbReference type="PROSITE" id="PS51312"/>
    </source>
</evidence>
<feature type="compositionally biased region" description="Basic and acidic residues" evidence="14">
    <location>
        <begin position="987"/>
        <end position="998"/>
    </location>
</feature>
<comment type="similarity">
    <text evidence="3">Belongs to the ubiquitin-conjugating enzyme family. UEV subfamily.</text>
</comment>
<feature type="region of interest" description="Disordered" evidence="14">
    <location>
        <begin position="901"/>
        <end position="1072"/>
    </location>
</feature>
<dbReference type="SUPFAM" id="SSF140111">
    <property type="entry name" value="Endosomal sorting complex assembly domain"/>
    <property type="match status" value="1"/>
</dbReference>
<feature type="compositionally biased region" description="Pro residues" evidence="14">
    <location>
        <begin position="1015"/>
        <end position="1025"/>
    </location>
</feature>
<keyword evidence="9" id="KW-0175">Coiled coil</keyword>
<feature type="domain" description="UEV" evidence="17">
    <location>
        <begin position="756"/>
        <end position="901"/>
    </location>
</feature>
<dbReference type="Gene3D" id="3.10.110.10">
    <property type="entry name" value="Ubiquitin Conjugating Enzyme"/>
    <property type="match status" value="1"/>
</dbReference>
<dbReference type="PROSITE" id="PS50082">
    <property type="entry name" value="WD_REPEATS_2"/>
    <property type="match status" value="2"/>
</dbReference>
<evidence type="ECO:0000256" key="7">
    <source>
        <dbReference type="ARBA" id="ARBA00022753"/>
    </source>
</evidence>
<evidence type="ECO:0000256" key="11">
    <source>
        <dbReference type="ARBA" id="ARBA00081246"/>
    </source>
</evidence>
<dbReference type="InterPro" id="IPR016135">
    <property type="entry name" value="UBQ-conjugating_enzyme/RWD"/>
</dbReference>
<organism evidence="18 19">
    <name type="scientific">Trichophyton interdigitale</name>
    <dbReference type="NCBI Taxonomy" id="101480"/>
    <lineage>
        <taxon>Eukaryota</taxon>
        <taxon>Fungi</taxon>
        <taxon>Dikarya</taxon>
        <taxon>Ascomycota</taxon>
        <taxon>Pezizomycotina</taxon>
        <taxon>Eurotiomycetes</taxon>
        <taxon>Eurotiomycetidae</taxon>
        <taxon>Onygenales</taxon>
        <taxon>Arthrodermataceae</taxon>
        <taxon>Trichophyton</taxon>
    </lineage>
</organism>
<feature type="transmembrane region" description="Helical" evidence="15">
    <location>
        <begin position="114"/>
        <end position="138"/>
    </location>
</feature>